<dbReference type="GO" id="GO:0003755">
    <property type="term" value="F:peptidyl-prolyl cis-trans isomerase activity"/>
    <property type="evidence" value="ECO:0007669"/>
    <property type="project" value="UniProtKB-KW"/>
</dbReference>
<dbReference type="GO" id="GO:0051879">
    <property type="term" value="F:Hsp90 protein binding"/>
    <property type="evidence" value="ECO:0007669"/>
    <property type="project" value="TreeGrafter"/>
</dbReference>
<evidence type="ECO:0000256" key="1">
    <source>
        <dbReference type="ARBA" id="ARBA00009648"/>
    </source>
</evidence>
<dbReference type="AlphaFoldDB" id="A0A023GMQ0"/>
<keyword evidence="4 7" id="KW-0413">Isomerase</keyword>
<dbReference type="PANTHER" id="PTHR46674">
    <property type="entry name" value="INACTIVE PEPTIDYL-PROLYL CIS-TRANS ISOMERASE FKBP6"/>
    <property type="match status" value="1"/>
</dbReference>
<dbReference type="GO" id="GO:0007283">
    <property type="term" value="P:spermatogenesis"/>
    <property type="evidence" value="ECO:0007669"/>
    <property type="project" value="TreeGrafter"/>
</dbReference>
<proteinExistence type="evidence at transcript level"/>
<evidence type="ECO:0000256" key="3">
    <source>
        <dbReference type="ARBA" id="ARBA00022803"/>
    </source>
</evidence>
<dbReference type="InterPro" id="IPR011990">
    <property type="entry name" value="TPR-like_helical_dom_sf"/>
</dbReference>
<dbReference type="SUPFAM" id="SSF54534">
    <property type="entry name" value="FKBP-like"/>
    <property type="match status" value="1"/>
</dbReference>
<sequence length="407" mass="45589">MENLRLDLLDGGDDEEEIGPDAKSTLPFERLASSMEAVTTDRGVLKKVLRQGAGPVVAPGSGVCFHYNAYLEMADEPFDSTRLRNQPYRCLLDNMIIPGLALAVATMRKGETARILVAPQYAFGPMGCPPRIPANATILYEVELIYMVNAKDEVELKGFMPEDEEQHMPFPKLLERCRAKRQDGNTFYNQGELRHALKCYSSAIKALEDARTSNEKEDKERSEMLLGLYNNAALCHIKTGKADVAITYSKRALQIHPNNSRALYRCGVALKMQGNFDDAAKYLRRALRVEPNSSPIAEQLRIINNLKKQLHNNEIAMCRRMFGTETNKPAEEEAKRIIALEKSGMTPNIKAIITDSLEKLKQAPAGTSLPFTTGFTDAHFDYIRAVSRRLGLKFEDLPDEGVRVYTD</sequence>
<feature type="repeat" description="TPR" evidence="5">
    <location>
        <begin position="226"/>
        <end position="259"/>
    </location>
</feature>
<comment type="catalytic activity">
    <reaction evidence="4">
        <text>[protein]-peptidylproline (omega=180) = [protein]-peptidylproline (omega=0)</text>
        <dbReference type="Rhea" id="RHEA:16237"/>
        <dbReference type="Rhea" id="RHEA-COMP:10747"/>
        <dbReference type="Rhea" id="RHEA-COMP:10748"/>
        <dbReference type="ChEBI" id="CHEBI:83833"/>
        <dbReference type="ChEBI" id="CHEBI:83834"/>
        <dbReference type="EC" id="5.2.1.8"/>
    </reaction>
</comment>
<feature type="repeat" description="TPR" evidence="5">
    <location>
        <begin position="260"/>
        <end position="293"/>
    </location>
</feature>
<dbReference type="InterPro" id="IPR019734">
    <property type="entry name" value="TPR_rpt"/>
</dbReference>
<dbReference type="Pfam" id="PF14559">
    <property type="entry name" value="TPR_19"/>
    <property type="match status" value="1"/>
</dbReference>
<evidence type="ECO:0000256" key="4">
    <source>
        <dbReference type="PROSITE-ProRule" id="PRU00277"/>
    </source>
</evidence>
<dbReference type="PROSITE" id="PS50059">
    <property type="entry name" value="FKBP_PPIASE"/>
    <property type="match status" value="1"/>
</dbReference>
<evidence type="ECO:0000256" key="5">
    <source>
        <dbReference type="PROSITE-ProRule" id="PRU00339"/>
    </source>
</evidence>
<dbReference type="Gene3D" id="3.10.50.40">
    <property type="match status" value="1"/>
</dbReference>
<keyword evidence="3 5" id="KW-0802">TPR repeat</keyword>
<dbReference type="PROSITE" id="PS50293">
    <property type="entry name" value="TPR_REGION"/>
    <property type="match status" value="1"/>
</dbReference>
<dbReference type="InterPro" id="IPR042282">
    <property type="entry name" value="FKBP6/shu"/>
</dbReference>
<organism evidence="7">
    <name type="scientific">Amblyomma triste</name>
    <name type="common">Neotropical tick</name>
    <dbReference type="NCBI Taxonomy" id="251400"/>
    <lineage>
        <taxon>Eukaryota</taxon>
        <taxon>Metazoa</taxon>
        <taxon>Ecdysozoa</taxon>
        <taxon>Arthropoda</taxon>
        <taxon>Chelicerata</taxon>
        <taxon>Arachnida</taxon>
        <taxon>Acari</taxon>
        <taxon>Parasitiformes</taxon>
        <taxon>Ixodida</taxon>
        <taxon>Ixodoidea</taxon>
        <taxon>Ixodidae</taxon>
        <taxon>Amblyomminae</taxon>
        <taxon>Amblyomma</taxon>
    </lineage>
</organism>
<dbReference type="InterPro" id="IPR046357">
    <property type="entry name" value="PPIase_dom_sf"/>
</dbReference>
<dbReference type="SUPFAM" id="SSF48452">
    <property type="entry name" value="TPR-like"/>
    <property type="match status" value="1"/>
</dbReference>
<dbReference type="PANTHER" id="PTHR46674:SF1">
    <property type="entry name" value="INACTIVE PEPTIDYL-PROLYL CIS-TRANS ISOMERASE FKBP6"/>
    <property type="match status" value="1"/>
</dbReference>
<dbReference type="Pfam" id="PF00254">
    <property type="entry name" value="FKBP_C"/>
    <property type="match status" value="1"/>
</dbReference>
<dbReference type="GO" id="GO:0005737">
    <property type="term" value="C:cytoplasm"/>
    <property type="evidence" value="ECO:0007669"/>
    <property type="project" value="TreeGrafter"/>
</dbReference>
<evidence type="ECO:0000259" key="6">
    <source>
        <dbReference type="PROSITE" id="PS50059"/>
    </source>
</evidence>
<dbReference type="SMART" id="SM00028">
    <property type="entry name" value="TPR"/>
    <property type="match status" value="3"/>
</dbReference>
<dbReference type="PROSITE" id="PS50005">
    <property type="entry name" value="TPR"/>
    <property type="match status" value="2"/>
</dbReference>
<dbReference type="EMBL" id="GBBM01001273">
    <property type="protein sequence ID" value="JAC34145.1"/>
    <property type="molecule type" value="mRNA"/>
</dbReference>
<dbReference type="InterPro" id="IPR001179">
    <property type="entry name" value="PPIase_FKBP_dom"/>
</dbReference>
<dbReference type="EC" id="5.2.1.8" evidence="4"/>
<keyword evidence="2" id="KW-0677">Repeat</keyword>
<dbReference type="Gene3D" id="1.25.40.10">
    <property type="entry name" value="Tetratricopeptide repeat domain"/>
    <property type="match status" value="1"/>
</dbReference>
<evidence type="ECO:0000256" key="2">
    <source>
        <dbReference type="ARBA" id="ARBA00022737"/>
    </source>
</evidence>
<feature type="domain" description="PPIase FKBP-type" evidence="6">
    <location>
        <begin position="60"/>
        <end position="148"/>
    </location>
</feature>
<name>A0A023GMQ0_AMBTT</name>
<accession>A0A023GMQ0</accession>
<comment type="similarity">
    <text evidence="1">Belongs to the FKBP6 family.</text>
</comment>
<dbReference type="GO" id="GO:0034587">
    <property type="term" value="P:piRNA processing"/>
    <property type="evidence" value="ECO:0007669"/>
    <property type="project" value="TreeGrafter"/>
</dbReference>
<protein>
    <recommendedName>
        <fullName evidence="4">peptidylprolyl isomerase</fullName>
        <ecNumber evidence="4">5.2.1.8</ecNumber>
    </recommendedName>
</protein>
<reference evidence="7" key="1">
    <citation type="submission" date="2014-03" db="EMBL/GenBank/DDBJ databases">
        <title>The sialotranscriptome of Amblyomma triste, Amblyomma parvum and Amblyomma cajennense ticks, uncovered by 454-based RNA-seq.</title>
        <authorList>
            <person name="Garcia G.R."/>
            <person name="Gardinassi L.G."/>
            <person name="Ribeiro J.M."/>
            <person name="Anatriello E."/>
            <person name="Ferreira B.R."/>
            <person name="Moreira H.N."/>
            <person name="Mafra C."/>
            <person name="Olegario M.M."/>
            <person name="Szabo P.J."/>
            <person name="Miranda-Santos I.K."/>
            <person name="Maruyama S.R."/>
        </authorList>
    </citation>
    <scope>NUCLEOTIDE SEQUENCE</scope>
    <source>
        <strain evidence="7">Mato Grasso do Sul</strain>
        <tissue evidence="7">Salivary glands</tissue>
    </source>
</reference>
<evidence type="ECO:0000313" key="7">
    <source>
        <dbReference type="EMBL" id="JAC34145.1"/>
    </source>
</evidence>
<keyword evidence="4" id="KW-0697">Rotamase</keyword>